<dbReference type="SUPFAM" id="SSF51182">
    <property type="entry name" value="RmlC-like cupins"/>
    <property type="match status" value="2"/>
</dbReference>
<dbReference type="Proteomes" id="UP000317717">
    <property type="component" value="Unassembled WGS sequence"/>
</dbReference>
<name>A0A4Y3J632_ACIPI</name>
<accession>A0A4Y3J632</accession>
<evidence type="ECO:0000259" key="1">
    <source>
        <dbReference type="Pfam" id="PF12973"/>
    </source>
</evidence>
<dbReference type="EMBL" id="BJLJ01000006">
    <property type="protein sequence ID" value="GEA67391.1"/>
    <property type="molecule type" value="Genomic_DNA"/>
</dbReference>
<organism evidence="2 3">
    <name type="scientific">Acinetobacter pittii</name>
    <name type="common">Acinetobacter genomosp. 3</name>
    <dbReference type="NCBI Taxonomy" id="48296"/>
    <lineage>
        <taxon>Bacteria</taxon>
        <taxon>Pseudomonadati</taxon>
        <taxon>Pseudomonadota</taxon>
        <taxon>Gammaproteobacteria</taxon>
        <taxon>Moraxellales</taxon>
        <taxon>Moraxellaceae</taxon>
        <taxon>Acinetobacter</taxon>
        <taxon>Acinetobacter calcoaceticus/baumannii complex</taxon>
    </lineage>
</organism>
<comment type="caution">
    <text evidence="2">The sequence shown here is derived from an EMBL/GenBank/DDBJ whole genome shotgun (WGS) entry which is preliminary data.</text>
</comment>
<dbReference type="AlphaFoldDB" id="A0A4Y3J632"/>
<evidence type="ECO:0000313" key="3">
    <source>
        <dbReference type="Proteomes" id="UP000317717"/>
    </source>
</evidence>
<dbReference type="InterPro" id="IPR025979">
    <property type="entry name" value="ChrR-like_cupin_dom"/>
</dbReference>
<dbReference type="InterPro" id="IPR014710">
    <property type="entry name" value="RmlC-like_jellyroll"/>
</dbReference>
<dbReference type="InterPro" id="IPR011051">
    <property type="entry name" value="RmlC_Cupin_sf"/>
</dbReference>
<sequence>MLINADFSQIAIIRSQDYHWVKSPGGEVERVMFDRIGDETARATSLVRYAPQTAFPEHQHPQGEEIFVLSGVFTENNLQHYPAGWYLRNPHGSFHTPSSGQDGALIFVKLMQLPMSETEPLRINTNDSKQWKMIKNRLICPLVTTIYEHTYLERLHIKQSFEATSDKGFEILIINGQLCHKHMIYEAGTWIRLPPKTRLNFYAGQAGATLYIKKEHLGVSL</sequence>
<reference evidence="2 3" key="1">
    <citation type="submission" date="2019-06" db="EMBL/GenBank/DDBJ databases">
        <title>Whole genome shotgun sequence of Acinetobacter pittii NBRC 110514.</title>
        <authorList>
            <person name="Hosoyama A."/>
            <person name="Uohara A."/>
            <person name="Ohji S."/>
            <person name="Ichikawa N."/>
        </authorList>
    </citation>
    <scope>NUCLEOTIDE SEQUENCE [LARGE SCALE GENOMIC DNA]</scope>
    <source>
        <strain evidence="2 3">NBRC 110514</strain>
    </source>
</reference>
<dbReference type="RefSeq" id="WP_141315381.1">
    <property type="nucleotide sequence ID" value="NZ_BJLJ01000006.1"/>
</dbReference>
<gene>
    <name evidence="2" type="ORF">PA3_15490</name>
</gene>
<dbReference type="Gene3D" id="2.60.120.10">
    <property type="entry name" value="Jelly Rolls"/>
    <property type="match status" value="1"/>
</dbReference>
<feature type="domain" description="ChrR-like cupin" evidence="1">
    <location>
        <begin position="11"/>
        <end position="113"/>
    </location>
</feature>
<protein>
    <recommendedName>
        <fullName evidence="1">ChrR-like cupin domain-containing protein</fullName>
    </recommendedName>
</protein>
<dbReference type="Pfam" id="PF12973">
    <property type="entry name" value="Cupin_7"/>
    <property type="match status" value="1"/>
</dbReference>
<proteinExistence type="predicted"/>
<dbReference type="CDD" id="cd20303">
    <property type="entry name" value="cupin_ChrR_1"/>
    <property type="match status" value="1"/>
</dbReference>
<evidence type="ECO:0000313" key="2">
    <source>
        <dbReference type="EMBL" id="GEA67391.1"/>
    </source>
</evidence>